<evidence type="ECO:0000256" key="5">
    <source>
        <dbReference type="ARBA" id="ARBA00023211"/>
    </source>
</evidence>
<evidence type="ECO:0000313" key="10">
    <source>
        <dbReference type="EMBL" id="SNS78759.1"/>
    </source>
</evidence>
<keyword evidence="3" id="KW-0479">Metal-binding</keyword>
<evidence type="ECO:0000256" key="8">
    <source>
        <dbReference type="PROSITE-ProRule" id="PRU00703"/>
    </source>
</evidence>
<name>A0A239HBH3_9FIRM</name>
<dbReference type="InterPro" id="IPR028979">
    <property type="entry name" value="Ser_kin/Pase_Hpr-like_N_sf"/>
</dbReference>
<protein>
    <recommendedName>
        <fullName evidence="2">inorganic diphosphatase</fullName>
        <ecNumber evidence="2">3.6.1.1</ecNumber>
    </recommendedName>
    <alternativeName>
        <fullName evidence="6">Pyrophosphate phospho-hydrolase</fullName>
    </alternativeName>
</protein>
<comment type="cofactor">
    <cofactor evidence="1">
        <name>Mn(2+)</name>
        <dbReference type="ChEBI" id="CHEBI:29035"/>
    </cofactor>
</comment>
<dbReference type="SUPFAM" id="SSF54631">
    <property type="entry name" value="CBS-domain pair"/>
    <property type="match status" value="1"/>
</dbReference>
<gene>
    <name evidence="10" type="ORF">SAMN05446037_102117</name>
</gene>
<dbReference type="RefSeq" id="WP_089284149.1">
    <property type="nucleotide sequence ID" value="NZ_FZOJ01000021.1"/>
</dbReference>
<dbReference type="PROSITE" id="PS51371">
    <property type="entry name" value="CBS"/>
    <property type="match status" value="2"/>
</dbReference>
<evidence type="ECO:0000256" key="1">
    <source>
        <dbReference type="ARBA" id="ARBA00001936"/>
    </source>
</evidence>
<accession>A0A239HBH3</accession>
<dbReference type="InterPro" id="IPR004097">
    <property type="entry name" value="DHHA2"/>
</dbReference>
<dbReference type="AlphaFoldDB" id="A0A239HBH3"/>
<dbReference type="InterPro" id="IPR038222">
    <property type="entry name" value="DHHA2_dom_sf"/>
</dbReference>
<dbReference type="GO" id="GO:0005737">
    <property type="term" value="C:cytoplasm"/>
    <property type="evidence" value="ECO:0007669"/>
    <property type="project" value="InterPro"/>
</dbReference>
<feature type="domain" description="CBS" evidence="9">
    <location>
        <begin position="70"/>
        <end position="129"/>
    </location>
</feature>
<dbReference type="PANTHER" id="PTHR12112">
    <property type="entry name" value="BNIP - RELATED"/>
    <property type="match status" value="1"/>
</dbReference>
<dbReference type="OrthoDB" id="9766150at2"/>
<evidence type="ECO:0000256" key="3">
    <source>
        <dbReference type="ARBA" id="ARBA00022723"/>
    </source>
</evidence>
<evidence type="ECO:0000256" key="2">
    <source>
        <dbReference type="ARBA" id="ARBA00012146"/>
    </source>
</evidence>
<evidence type="ECO:0000256" key="6">
    <source>
        <dbReference type="ARBA" id="ARBA00032535"/>
    </source>
</evidence>
<dbReference type="InterPro" id="IPR046342">
    <property type="entry name" value="CBS_dom_sf"/>
</dbReference>
<keyword evidence="8" id="KW-0129">CBS domain</keyword>
<dbReference type="Pfam" id="PF00571">
    <property type="entry name" value="CBS"/>
    <property type="match status" value="2"/>
</dbReference>
<dbReference type="GO" id="GO:0004427">
    <property type="term" value="F:inorganic diphosphate phosphatase activity"/>
    <property type="evidence" value="ECO:0007669"/>
    <property type="project" value="UniProtKB-EC"/>
</dbReference>
<dbReference type="NCBIfam" id="NF011440">
    <property type="entry name" value="PRK14869.1-2"/>
    <property type="match status" value="1"/>
</dbReference>
<dbReference type="InterPro" id="IPR010766">
    <property type="entry name" value="DRTGG"/>
</dbReference>
<dbReference type="GO" id="GO:0046872">
    <property type="term" value="F:metal ion binding"/>
    <property type="evidence" value="ECO:0007669"/>
    <property type="project" value="UniProtKB-KW"/>
</dbReference>
<feature type="domain" description="CBS" evidence="9">
    <location>
        <begin position="243"/>
        <end position="301"/>
    </location>
</feature>
<dbReference type="NCBIfam" id="NF011442">
    <property type="entry name" value="PRK14869.1-4"/>
    <property type="match status" value="1"/>
</dbReference>
<dbReference type="FunFam" id="3.90.1640.10:FF:000001">
    <property type="entry name" value="Probable manganese-dependent inorganic pyrophosphatase"/>
    <property type="match status" value="1"/>
</dbReference>
<dbReference type="Pfam" id="PF01368">
    <property type="entry name" value="DHH"/>
    <property type="match status" value="1"/>
</dbReference>
<evidence type="ECO:0000256" key="4">
    <source>
        <dbReference type="ARBA" id="ARBA00022801"/>
    </source>
</evidence>
<dbReference type="Gene3D" id="3.40.1390.20">
    <property type="entry name" value="HprK N-terminal domain-like"/>
    <property type="match status" value="1"/>
</dbReference>
<dbReference type="Pfam" id="PF02833">
    <property type="entry name" value="DHHA2"/>
    <property type="match status" value="1"/>
</dbReference>
<keyword evidence="4" id="KW-0378">Hydrolase</keyword>
<dbReference type="SUPFAM" id="SSF64182">
    <property type="entry name" value="DHH phosphoesterases"/>
    <property type="match status" value="1"/>
</dbReference>
<keyword evidence="5" id="KW-0464">Manganese</keyword>
<dbReference type="SMART" id="SM01131">
    <property type="entry name" value="DHHA2"/>
    <property type="match status" value="1"/>
</dbReference>
<dbReference type="Gene3D" id="3.10.310.20">
    <property type="entry name" value="DHHA2 domain"/>
    <property type="match status" value="1"/>
</dbReference>
<dbReference type="NCBIfam" id="NF011443">
    <property type="entry name" value="PRK14869.1-5"/>
    <property type="match status" value="1"/>
</dbReference>
<dbReference type="InterPro" id="IPR001667">
    <property type="entry name" value="DDH_dom"/>
</dbReference>
<comment type="catalytic activity">
    <reaction evidence="7">
        <text>diphosphate + H2O = 2 phosphate + H(+)</text>
        <dbReference type="Rhea" id="RHEA:24576"/>
        <dbReference type="ChEBI" id="CHEBI:15377"/>
        <dbReference type="ChEBI" id="CHEBI:15378"/>
        <dbReference type="ChEBI" id="CHEBI:33019"/>
        <dbReference type="ChEBI" id="CHEBI:43474"/>
        <dbReference type="EC" id="3.6.1.1"/>
    </reaction>
</comment>
<evidence type="ECO:0000256" key="7">
    <source>
        <dbReference type="ARBA" id="ARBA00047820"/>
    </source>
</evidence>
<evidence type="ECO:0000259" key="9">
    <source>
        <dbReference type="PROSITE" id="PS51371"/>
    </source>
</evidence>
<keyword evidence="11" id="KW-1185">Reference proteome</keyword>
<dbReference type="CDD" id="cd04597">
    <property type="entry name" value="CBS_pair_inorgPPase"/>
    <property type="match status" value="1"/>
</dbReference>
<dbReference type="EC" id="3.6.1.1" evidence="2"/>
<dbReference type="InterPro" id="IPR038763">
    <property type="entry name" value="DHH_sf"/>
</dbReference>
<dbReference type="SUPFAM" id="SSF75138">
    <property type="entry name" value="HprK N-terminal domain-like"/>
    <property type="match status" value="1"/>
</dbReference>
<sequence length="537" mass="60797">MSIFVFGHKNPDTDSVASAIAFSCLKNKLGYDTIPCILGDINKETSYVLDYFQLPTPQFLQNVKVQVQDMQYSFEQGVSGDASILSIYKLMEKEQLQTVAIVNQENKLLGIVSMKDIAMGLIKGDYYRLKTSLKNLQEDLQGKVLTGTTSYFDGNISIIAYYYKTIAGSLSESDIVIVGDTYDVIEEAIQSKVQLIIITGGRKIPSKYIDMAQAQGVTMLAVSMDTYYVSKVINQCNDVSTIMRTKNIIRFHEEDYLEEIKEEIINTHFRNYPVVDSENTFLGFINKKHILNPQRKKTILVDHNEYSQSAEGLEESEILEIVDHHKLGDISTSMPINFRNTAVGSTCTILYWMFREYNLDIDFKIAGVLMAGIISDTLLFKSPTTTPMDRIAVKELNNIIGLDVEGFAMEMFRIGTSLEGQSIEQIFFKDFKEFSLETLKTGISQVFTLDIEDVFNRKDSFIKFIGQTHKNNNYDITLLLITDILKEGSYILYQCKNSHLIPSAFHVEGNQGVFAEGVVSRKKQVIPMLLEAIHLMK</sequence>
<dbReference type="Proteomes" id="UP000198304">
    <property type="component" value="Unassembled WGS sequence"/>
</dbReference>
<reference evidence="11" key="1">
    <citation type="submission" date="2017-06" db="EMBL/GenBank/DDBJ databases">
        <authorList>
            <person name="Varghese N."/>
            <person name="Submissions S."/>
        </authorList>
    </citation>
    <scope>NUCLEOTIDE SEQUENCE [LARGE SCALE GENOMIC DNA]</scope>
    <source>
        <strain evidence="11">SCA</strain>
    </source>
</reference>
<dbReference type="PANTHER" id="PTHR12112:SF22">
    <property type="entry name" value="MANGANESE-DEPENDENT INORGANIC PYROPHOSPHATASE-RELATED"/>
    <property type="match status" value="1"/>
</dbReference>
<dbReference type="Pfam" id="PF07085">
    <property type="entry name" value="DRTGG"/>
    <property type="match status" value="1"/>
</dbReference>
<evidence type="ECO:0000313" key="11">
    <source>
        <dbReference type="Proteomes" id="UP000198304"/>
    </source>
</evidence>
<dbReference type="Gene3D" id="3.90.1640.10">
    <property type="entry name" value="inorganic pyrophosphatase (n-terminal core)"/>
    <property type="match status" value="2"/>
</dbReference>
<dbReference type="InterPro" id="IPR000644">
    <property type="entry name" value="CBS_dom"/>
</dbReference>
<proteinExistence type="predicted"/>
<dbReference type="EMBL" id="FZOJ01000021">
    <property type="protein sequence ID" value="SNS78759.1"/>
    <property type="molecule type" value="Genomic_DNA"/>
</dbReference>
<organism evidence="10 11">
    <name type="scientific">Anaerovirgula multivorans</name>
    <dbReference type="NCBI Taxonomy" id="312168"/>
    <lineage>
        <taxon>Bacteria</taxon>
        <taxon>Bacillati</taxon>
        <taxon>Bacillota</taxon>
        <taxon>Clostridia</taxon>
        <taxon>Peptostreptococcales</taxon>
        <taxon>Natronincolaceae</taxon>
        <taxon>Anaerovirgula</taxon>
    </lineage>
</organism>